<keyword evidence="3" id="KW-1185">Reference proteome</keyword>
<organism evidence="2 3">
    <name type="scientific">Parageobacillus thermoglucosidasius</name>
    <name type="common">Geobacillus thermoglucosidasius</name>
    <dbReference type="NCBI Taxonomy" id="1426"/>
    <lineage>
        <taxon>Bacteria</taxon>
        <taxon>Bacillati</taxon>
        <taxon>Bacillota</taxon>
        <taxon>Bacilli</taxon>
        <taxon>Bacillales</taxon>
        <taxon>Anoxybacillaceae</taxon>
        <taxon>Parageobacillus</taxon>
    </lineage>
</organism>
<dbReference type="EMBL" id="CP016622">
    <property type="protein sequence ID" value="ANZ30961.1"/>
    <property type="molecule type" value="Genomic_DNA"/>
</dbReference>
<evidence type="ECO:0000313" key="2">
    <source>
        <dbReference type="EMBL" id="ANZ30961.1"/>
    </source>
</evidence>
<sequence length="127" mass="13297">MKKKKFAVLGLAVGLMAFGGAVQAGTSWSSYNTTVGKFNGSGYTGYQTKASSGTYGELNSSVVGGSYTVDARMQASSGTGSWVRSITDSDYRKLPNSVPSGLSARVEFSNDITTPVDVQVSGTWRSN</sequence>
<accession>A0AAN1D7G0</accession>
<dbReference type="GeneID" id="56926383"/>
<evidence type="ECO:0000256" key="1">
    <source>
        <dbReference type="SAM" id="SignalP"/>
    </source>
</evidence>
<protein>
    <submittedName>
        <fullName evidence="2">Uncharacterized protein</fullName>
    </submittedName>
</protein>
<dbReference type="KEGG" id="ptl:AOT13_13145"/>
<keyword evidence="1" id="KW-0732">Signal</keyword>
<gene>
    <name evidence="2" type="ORF">BCV53_13155</name>
</gene>
<dbReference type="RefSeq" id="WP_042386046.1">
    <property type="nucleotide sequence ID" value="NZ_CP012712.1"/>
</dbReference>
<dbReference type="AlphaFoldDB" id="A0AAN1D7G0"/>
<reference evidence="3" key="1">
    <citation type="journal article" date="2016" name="Genome Announc.">
        <title>Complete Genome Sequence of Geobacillus thermoglucosidasius NCIMB 11955, the Progenitor of a Bioethanol Production Strain.</title>
        <authorList>
            <person name="Sheng L."/>
            <person name="Zhang Y."/>
            <person name="Minton N.P."/>
        </authorList>
    </citation>
    <scope>NUCLEOTIDE SEQUENCE [LARGE SCALE GENOMIC DNA]</scope>
    <source>
        <strain evidence="3">NCIMB 11955</strain>
    </source>
</reference>
<feature type="chain" id="PRO_5042871501" evidence="1">
    <location>
        <begin position="25"/>
        <end position="127"/>
    </location>
</feature>
<proteinExistence type="predicted"/>
<dbReference type="Proteomes" id="UP000093052">
    <property type="component" value="Chromosome"/>
</dbReference>
<evidence type="ECO:0000313" key="3">
    <source>
        <dbReference type="Proteomes" id="UP000093052"/>
    </source>
</evidence>
<name>A0AAN1D7G0_PARTM</name>
<feature type="signal peptide" evidence="1">
    <location>
        <begin position="1"/>
        <end position="24"/>
    </location>
</feature>